<dbReference type="OrthoDB" id="199771at2759"/>
<dbReference type="InterPro" id="IPR057429">
    <property type="entry name" value="WH_eIF2D"/>
</dbReference>
<evidence type="ECO:0000313" key="5">
    <source>
        <dbReference type="Proteomes" id="UP000308730"/>
    </source>
</evidence>
<dbReference type="InterPro" id="IPR036885">
    <property type="entry name" value="SWIB_MDM2_dom_sf"/>
</dbReference>
<dbReference type="Gene3D" id="3.30.780.10">
    <property type="entry name" value="SUI1-like domain"/>
    <property type="match status" value="1"/>
</dbReference>
<dbReference type="PANTHER" id="PTHR12217">
    <property type="entry name" value="EUKARYOTIC TRANSLATION INITIATION FACTOR 2D"/>
    <property type="match status" value="1"/>
</dbReference>
<dbReference type="FunFam" id="3.30.780.10:FF:000008">
    <property type="entry name" value="eukaryotic translation initiation factor 2D"/>
    <property type="match status" value="1"/>
</dbReference>
<dbReference type="SUPFAM" id="SSF55159">
    <property type="entry name" value="eIF1-like"/>
    <property type="match status" value="1"/>
</dbReference>
<gene>
    <name evidence="4" type="ORF">EUX98_g4892</name>
</gene>
<feature type="compositionally biased region" description="Basic and acidic residues" evidence="1">
    <location>
        <begin position="313"/>
        <end position="334"/>
    </location>
</feature>
<dbReference type="PROSITE" id="PS50296">
    <property type="entry name" value="SUI1"/>
    <property type="match status" value="1"/>
</dbReference>
<dbReference type="InterPro" id="IPR058886">
    <property type="entry name" value="SWIB_eIF2D"/>
</dbReference>
<dbReference type="Pfam" id="PF25304">
    <property type="entry name" value="WHD_eIF2D"/>
    <property type="match status" value="1"/>
</dbReference>
<evidence type="ECO:0000259" key="2">
    <source>
        <dbReference type="PROSITE" id="PS50296"/>
    </source>
</evidence>
<keyword evidence="5" id="KW-1185">Reference proteome</keyword>
<dbReference type="Gene3D" id="3.10.400.20">
    <property type="match status" value="1"/>
</dbReference>
<evidence type="ECO:0000313" key="4">
    <source>
        <dbReference type="EMBL" id="THH29303.1"/>
    </source>
</evidence>
<dbReference type="AlphaFoldDB" id="A0A4V3XIJ5"/>
<sequence>MFKKPLSDLKTSAPLRSLDRRKLQQRVVNAHALTPEIGELLVPDGLLVQKFSTHLDEPGPNQLVAITQYHSHSSALNPANSFRPIPRIGPPLAVGHMTVSSSELRGGGRGSRAGKGNLKAVLVLHARKDHLWEMGSGRRMEVPEPRLVESQEAVEEDDDADEDEEGEPVYQANADPAPAPSTSTSLEPVLAKATLTPEDISSCLRGALLQVLATTLNSAPPSAFPILASMFWTTHVLPARPAYAMGTDGLADAGAIDIKRSTHKSVKVFLKACAKEGLIKLKETRGDVMITGVSPEHQAVEEHRPYKTIGSVDAKREKDEERKRHEKEEEERKKGEIQVTEFWKPLDTTVGLFVTAGKSTEDLYTLTDIQDILNAYIAKTGLVNAQEKQYINVGQDIALSSAVASENKEASELLKREEVLQRVREHMQCWHSMSVNGGEAITKEGPVKPIKVIAKTRQGGKAATLITGFESFLLQADELADELRKVCASSTSVSPLPGKASPDMKVTVKGNHTKAVPAFLMAKGVPQKWITVEGLPKQKQKK</sequence>
<feature type="compositionally biased region" description="Acidic residues" evidence="1">
    <location>
        <begin position="152"/>
        <end position="167"/>
    </location>
</feature>
<dbReference type="GO" id="GO:0001731">
    <property type="term" value="P:formation of translation preinitiation complex"/>
    <property type="evidence" value="ECO:0007669"/>
    <property type="project" value="InterPro"/>
</dbReference>
<evidence type="ECO:0000259" key="3">
    <source>
        <dbReference type="PROSITE" id="PS51925"/>
    </source>
</evidence>
<protein>
    <submittedName>
        <fullName evidence="4">Uncharacterized protein</fullName>
    </submittedName>
</protein>
<dbReference type="InterPro" id="IPR001950">
    <property type="entry name" value="SUI1"/>
</dbReference>
<proteinExistence type="predicted"/>
<dbReference type="InterPro" id="IPR039757">
    <property type="entry name" value="EIF2D"/>
</dbReference>
<dbReference type="PANTHER" id="PTHR12217:SF4">
    <property type="entry name" value="EUKARYOTIC TRANSLATION INITIATION FACTOR 2D"/>
    <property type="match status" value="1"/>
</dbReference>
<organism evidence="4 5">
    <name type="scientific">Antrodiella citrinella</name>
    <dbReference type="NCBI Taxonomy" id="2447956"/>
    <lineage>
        <taxon>Eukaryota</taxon>
        <taxon>Fungi</taxon>
        <taxon>Dikarya</taxon>
        <taxon>Basidiomycota</taxon>
        <taxon>Agaricomycotina</taxon>
        <taxon>Agaricomycetes</taxon>
        <taxon>Polyporales</taxon>
        <taxon>Steccherinaceae</taxon>
        <taxon>Antrodiella</taxon>
    </lineage>
</organism>
<dbReference type="InterPro" id="IPR036877">
    <property type="entry name" value="SUI1_dom_sf"/>
</dbReference>
<dbReference type="EMBL" id="SGPM01000130">
    <property type="protein sequence ID" value="THH29303.1"/>
    <property type="molecule type" value="Genomic_DNA"/>
</dbReference>
<feature type="region of interest" description="Disordered" evidence="1">
    <location>
        <begin position="308"/>
        <end position="334"/>
    </location>
</feature>
<reference evidence="4 5" key="1">
    <citation type="submission" date="2019-02" db="EMBL/GenBank/DDBJ databases">
        <title>Genome sequencing of the rare red list fungi Antrodiella citrinella (Flaviporus citrinellus).</title>
        <authorList>
            <person name="Buettner E."/>
            <person name="Kellner H."/>
        </authorList>
    </citation>
    <scope>NUCLEOTIDE SEQUENCE [LARGE SCALE GENOMIC DNA]</scope>
    <source>
        <strain evidence="4 5">DSM 108506</strain>
    </source>
</reference>
<name>A0A4V3XIJ5_9APHY</name>
<dbReference type="Pfam" id="PF26291">
    <property type="entry name" value="SWIB_eIF2D"/>
    <property type="match status" value="1"/>
</dbReference>
<dbReference type="InterPro" id="IPR039759">
    <property type="entry name" value="eIF2D_SUI1"/>
</dbReference>
<dbReference type="Proteomes" id="UP000308730">
    <property type="component" value="Unassembled WGS sequence"/>
</dbReference>
<dbReference type="InterPro" id="IPR003121">
    <property type="entry name" value="SWIB_MDM2_domain"/>
</dbReference>
<dbReference type="GO" id="GO:0003743">
    <property type="term" value="F:translation initiation factor activity"/>
    <property type="evidence" value="ECO:0007669"/>
    <property type="project" value="InterPro"/>
</dbReference>
<feature type="region of interest" description="Disordered" evidence="1">
    <location>
        <begin position="142"/>
        <end position="185"/>
    </location>
</feature>
<dbReference type="SUPFAM" id="SSF47592">
    <property type="entry name" value="SWIB/MDM2 domain"/>
    <property type="match status" value="1"/>
</dbReference>
<accession>A0A4V3XIJ5</accession>
<dbReference type="PROSITE" id="PS51925">
    <property type="entry name" value="SWIB_MDM2"/>
    <property type="match status" value="1"/>
</dbReference>
<comment type="caution">
    <text evidence="4">The sequence shown here is derived from an EMBL/GenBank/DDBJ whole genome shotgun (WGS) entry which is preliminary data.</text>
</comment>
<feature type="domain" description="DM2" evidence="3">
    <location>
        <begin position="341"/>
        <end position="429"/>
    </location>
</feature>
<dbReference type="Pfam" id="PF01253">
    <property type="entry name" value="SUI1"/>
    <property type="match status" value="1"/>
</dbReference>
<feature type="domain" description="SUI1" evidence="2">
    <location>
        <begin position="450"/>
        <end position="524"/>
    </location>
</feature>
<evidence type="ECO:0000256" key="1">
    <source>
        <dbReference type="SAM" id="MobiDB-lite"/>
    </source>
</evidence>
<dbReference type="CDD" id="cd11608">
    <property type="entry name" value="eIF2D_C"/>
    <property type="match status" value="1"/>
</dbReference>